<dbReference type="OrthoDB" id="7058816at2"/>
<dbReference type="PANTHER" id="PTHR32502">
    <property type="entry name" value="N-ACETYLGALACTOSAMINE PERMEASE II COMPONENT-RELATED"/>
    <property type="match status" value="1"/>
</dbReference>
<dbReference type="NCBIfam" id="NF011647">
    <property type="entry name" value="PRK15065.1"/>
    <property type="match status" value="1"/>
</dbReference>
<dbReference type="AlphaFoldDB" id="A0A380LMW0"/>
<evidence type="ECO:0000256" key="5">
    <source>
        <dbReference type="ARBA" id="ARBA00022683"/>
    </source>
</evidence>
<dbReference type="GeneID" id="77462454"/>
<keyword evidence="11" id="KW-1185">Reference proteome</keyword>
<evidence type="ECO:0000256" key="8">
    <source>
        <dbReference type="ARBA" id="ARBA00023136"/>
    </source>
</evidence>
<dbReference type="InterPro" id="IPR004700">
    <property type="entry name" value="PTS_IIC_man"/>
</dbReference>
<keyword evidence="5" id="KW-0598">Phosphotransferase system</keyword>
<gene>
    <name evidence="10" type="primary">manM_3</name>
    <name evidence="10" type="ORF">NCTC11087_01504</name>
</gene>
<feature type="transmembrane region" description="Helical" evidence="9">
    <location>
        <begin position="213"/>
        <end position="245"/>
    </location>
</feature>
<accession>A0A380LMW0</accession>
<dbReference type="InterPro" id="IPR050303">
    <property type="entry name" value="GatZ_KbaZ_carbometab"/>
</dbReference>
<evidence type="ECO:0000256" key="9">
    <source>
        <dbReference type="SAM" id="Phobius"/>
    </source>
</evidence>
<feature type="transmembrane region" description="Helical" evidence="9">
    <location>
        <begin position="30"/>
        <end position="54"/>
    </location>
</feature>
<dbReference type="EC" id="2.7.1.-" evidence="10"/>
<keyword evidence="2" id="KW-0813">Transport</keyword>
<name>A0A380LMW0_9FIRM</name>
<comment type="subcellular location">
    <subcellularLocation>
        <location evidence="1">Cell membrane</location>
        <topology evidence="1">Multi-pass membrane protein</topology>
    </subcellularLocation>
</comment>
<proteinExistence type="predicted"/>
<dbReference type="PROSITE" id="PS51106">
    <property type="entry name" value="PTS_EIIC_TYPE_4"/>
    <property type="match status" value="1"/>
</dbReference>
<evidence type="ECO:0000256" key="4">
    <source>
        <dbReference type="ARBA" id="ARBA00022597"/>
    </source>
</evidence>
<keyword evidence="6 9" id="KW-0812">Transmembrane</keyword>
<dbReference type="PANTHER" id="PTHR32502:SF25">
    <property type="entry name" value="PHOSPHOTRANSFERASE SYSTEM, MANNOSE-SPECIFIC EIIC"/>
    <property type="match status" value="1"/>
</dbReference>
<feature type="transmembrane region" description="Helical" evidence="9">
    <location>
        <begin position="188"/>
        <end position="206"/>
    </location>
</feature>
<evidence type="ECO:0000256" key="3">
    <source>
        <dbReference type="ARBA" id="ARBA00022475"/>
    </source>
</evidence>
<evidence type="ECO:0000256" key="1">
    <source>
        <dbReference type="ARBA" id="ARBA00004651"/>
    </source>
</evidence>
<dbReference type="EMBL" id="UHFX01000003">
    <property type="protein sequence ID" value="SUO04583.1"/>
    <property type="molecule type" value="Genomic_DNA"/>
</dbReference>
<evidence type="ECO:0000313" key="11">
    <source>
        <dbReference type="Proteomes" id="UP000255523"/>
    </source>
</evidence>
<keyword evidence="8 9" id="KW-0472">Membrane</keyword>
<keyword evidence="7 9" id="KW-1133">Transmembrane helix</keyword>
<reference evidence="10 11" key="1">
    <citation type="submission" date="2018-06" db="EMBL/GenBank/DDBJ databases">
        <authorList>
            <consortium name="Pathogen Informatics"/>
            <person name="Doyle S."/>
        </authorList>
    </citation>
    <scope>NUCLEOTIDE SEQUENCE [LARGE SCALE GENOMIC DNA]</scope>
    <source>
        <strain evidence="10 11">NCTC11087</strain>
    </source>
</reference>
<evidence type="ECO:0000313" key="10">
    <source>
        <dbReference type="EMBL" id="SUO04583.1"/>
    </source>
</evidence>
<dbReference type="GO" id="GO:0009401">
    <property type="term" value="P:phosphoenolpyruvate-dependent sugar phosphotransferase system"/>
    <property type="evidence" value="ECO:0007669"/>
    <property type="project" value="UniProtKB-KW"/>
</dbReference>
<dbReference type="GO" id="GO:0016740">
    <property type="term" value="F:transferase activity"/>
    <property type="evidence" value="ECO:0007669"/>
    <property type="project" value="UniProtKB-KW"/>
</dbReference>
<evidence type="ECO:0000256" key="7">
    <source>
        <dbReference type="ARBA" id="ARBA00022989"/>
    </source>
</evidence>
<feature type="transmembrane region" description="Helical" evidence="9">
    <location>
        <begin position="61"/>
        <end position="83"/>
    </location>
</feature>
<feature type="transmembrane region" description="Helical" evidence="9">
    <location>
        <begin position="95"/>
        <end position="114"/>
    </location>
</feature>
<protein>
    <submittedName>
        <fullName evidence="10">PTS system mannose-specific transporter subunit IIC</fullName>
        <ecNumber evidence="10">2.7.1.-</ecNumber>
    </submittedName>
</protein>
<organism evidence="10 11">
    <name type="scientific">Faecalicoccus pleomorphus</name>
    <dbReference type="NCBI Taxonomy" id="1323"/>
    <lineage>
        <taxon>Bacteria</taxon>
        <taxon>Bacillati</taxon>
        <taxon>Bacillota</taxon>
        <taxon>Erysipelotrichia</taxon>
        <taxon>Erysipelotrichales</taxon>
        <taxon>Erysipelotrichaceae</taxon>
        <taxon>Faecalicoccus</taxon>
    </lineage>
</organism>
<keyword evidence="4" id="KW-0762">Sugar transport</keyword>
<evidence type="ECO:0000256" key="2">
    <source>
        <dbReference type="ARBA" id="ARBA00022448"/>
    </source>
</evidence>
<dbReference type="Pfam" id="PF03609">
    <property type="entry name" value="EII-Sor"/>
    <property type="match status" value="1"/>
</dbReference>
<dbReference type="RefSeq" id="WP_022790132.1">
    <property type="nucleotide sequence ID" value="NZ_UHFX01000003.1"/>
</dbReference>
<evidence type="ECO:0000256" key="6">
    <source>
        <dbReference type="ARBA" id="ARBA00022692"/>
    </source>
</evidence>
<dbReference type="Proteomes" id="UP000255523">
    <property type="component" value="Unassembled WGS sequence"/>
</dbReference>
<keyword evidence="3" id="KW-1003">Cell membrane</keyword>
<feature type="transmembrane region" description="Helical" evidence="9">
    <location>
        <begin position="160"/>
        <end position="182"/>
    </location>
</feature>
<keyword evidence="10" id="KW-0808">Transferase</keyword>
<dbReference type="GO" id="GO:0005886">
    <property type="term" value="C:plasma membrane"/>
    <property type="evidence" value="ECO:0007669"/>
    <property type="project" value="UniProtKB-SubCell"/>
</dbReference>
<sequence>MSLVTCLLILIVAFLAGVEGVLDEFQFHQPLVACTLVGLVSGYLTEGVLLGGYLQMMALGWANVGAAVAPDVALASIASSILMVHGLQGNLPVDFVISVSIAIAIPLSVIGLFLTKFCRTKAIQLVQKMDQAALQADFKVMERQQLLGISMQGMRVMLPALLLVLLPNDWIISLIGSCPVVVLRGLSVAKGLIPALGFAIVINVLASKETWVFFALGFILAGISSLSLIGVCIIGAAMMLIYMALKKGTDQGTSFDIDASISDLLDR</sequence>